<dbReference type="PANTHER" id="PTHR11254:SF67">
    <property type="entry name" value="E3 UBIQUITIN-PROTEIN LIGASE HUWE1"/>
    <property type="match status" value="1"/>
</dbReference>
<feature type="compositionally biased region" description="Basic residues" evidence="7">
    <location>
        <begin position="132"/>
        <end position="149"/>
    </location>
</feature>
<comment type="catalytic activity">
    <reaction evidence="1">
        <text>S-ubiquitinyl-[E2 ubiquitin-conjugating enzyme]-L-cysteine + [acceptor protein]-L-lysine = [E2 ubiquitin-conjugating enzyme]-L-cysteine + N(6)-ubiquitinyl-[acceptor protein]-L-lysine.</text>
        <dbReference type="EC" id="2.3.2.26"/>
    </reaction>
</comment>
<evidence type="ECO:0000256" key="7">
    <source>
        <dbReference type="SAM" id="MobiDB-lite"/>
    </source>
</evidence>
<evidence type="ECO:0000256" key="2">
    <source>
        <dbReference type="ARBA" id="ARBA00004906"/>
    </source>
</evidence>
<dbReference type="PROSITE" id="PS50237">
    <property type="entry name" value="HECT"/>
    <property type="match status" value="1"/>
</dbReference>
<evidence type="ECO:0000256" key="1">
    <source>
        <dbReference type="ARBA" id="ARBA00000885"/>
    </source>
</evidence>
<dbReference type="InterPro" id="IPR035983">
    <property type="entry name" value="Hect_E3_ubiquitin_ligase"/>
</dbReference>
<sequence>MVGRRPRQRRGDVVARAAPGGDVVARAAPGGTHPKDDDSGSGRTGGALGAGHRPRRHRRLFQAAENRFKRMPFSSRGGGDPRGDARGPPRGLRRDLENEAAADAGGVLRDFCSGGGARARGPAGPVAAPRPAHARARSRRRRRRARRSRGSTTSRAPPPRPSATRRRSTRSAPTALEGGTPRAGLQKRLEFGAAGPERLARVMAFGRLVGAVVAWSARSLASTMGEHDGAAPTLGVPLARSVAKLLTGEDVDASDARALDAQFYETRVACVLRPGGVDALRDALGVDGPLRFVWYDLRTGAAREPLHEGGEDEVVTAANADRYLRETAERVLLGAVRREAEAFVLGVDSVLGDRRRLLAADDALLLLAGLDEVDVIDMRAHCAVVADGAAAEALAAAFFELVESYDGETRARLLLFATGYARLPPGGFARLAPRLTVTVDARGDPARLPTAHTCFNALTLPPYASRADLAAKLGVALAHGAHFGLR</sequence>
<protein>
    <recommendedName>
        <fullName evidence="3">HECT-type E3 ubiquitin transferase</fullName>
        <ecNumber evidence="3">2.3.2.26</ecNumber>
    </recommendedName>
</protein>
<evidence type="ECO:0000256" key="6">
    <source>
        <dbReference type="PROSITE-ProRule" id="PRU00104"/>
    </source>
</evidence>
<feature type="region of interest" description="Disordered" evidence="7">
    <location>
        <begin position="1"/>
        <end position="92"/>
    </location>
</feature>
<keyword evidence="5 6" id="KW-0833">Ubl conjugation pathway</keyword>
<evidence type="ECO:0000313" key="10">
    <source>
        <dbReference type="Proteomes" id="UP001363151"/>
    </source>
</evidence>
<evidence type="ECO:0000259" key="8">
    <source>
        <dbReference type="PROSITE" id="PS50237"/>
    </source>
</evidence>
<evidence type="ECO:0000256" key="5">
    <source>
        <dbReference type="ARBA" id="ARBA00022786"/>
    </source>
</evidence>
<dbReference type="Proteomes" id="UP001363151">
    <property type="component" value="Unassembled WGS sequence"/>
</dbReference>
<feature type="region of interest" description="Disordered" evidence="7">
    <location>
        <begin position="116"/>
        <end position="184"/>
    </location>
</feature>
<comment type="pathway">
    <text evidence="2">Protein modification; protein ubiquitination.</text>
</comment>
<dbReference type="Gene3D" id="3.30.2410.10">
    <property type="entry name" value="Hect, E3 ligase catalytic domain"/>
    <property type="match status" value="1"/>
</dbReference>
<dbReference type="SMART" id="SM00119">
    <property type="entry name" value="HECTc"/>
    <property type="match status" value="1"/>
</dbReference>
<feature type="domain" description="HECT" evidence="8">
    <location>
        <begin position="234"/>
        <end position="486"/>
    </location>
</feature>
<proteinExistence type="predicted"/>
<dbReference type="InterPro" id="IPR000569">
    <property type="entry name" value="HECT_dom"/>
</dbReference>
<comment type="caution">
    <text evidence="9">The sequence shown here is derived from an EMBL/GenBank/DDBJ whole genome shotgun (WGS) entry which is preliminary data.</text>
</comment>
<feature type="compositionally biased region" description="Low complexity" evidence="7">
    <location>
        <begin position="119"/>
        <end position="131"/>
    </location>
</feature>
<feature type="compositionally biased region" description="Basic and acidic residues" evidence="7">
    <location>
        <begin position="79"/>
        <end position="92"/>
    </location>
</feature>
<reference evidence="9 10" key="1">
    <citation type="submission" date="2024-03" db="EMBL/GenBank/DDBJ databases">
        <title>Aureococcus anophagefferens CCMP1851 and Kratosvirus quantuckense: Draft genome of a second virus-susceptible host strain in the model system.</title>
        <authorList>
            <person name="Chase E."/>
            <person name="Truchon A.R."/>
            <person name="Schepens W."/>
            <person name="Wilhelm S.W."/>
        </authorList>
    </citation>
    <scope>NUCLEOTIDE SEQUENCE [LARGE SCALE GENOMIC DNA]</scope>
    <source>
        <strain evidence="9 10">CCMP1851</strain>
    </source>
</reference>
<evidence type="ECO:0000256" key="4">
    <source>
        <dbReference type="ARBA" id="ARBA00022679"/>
    </source>
</evidence>
<gene>
    <name evidence="9" type="primary">SMURF2</name>
    <name evidence="9" type="ORF">SO694_00085134</name>
</gene>
<evidence type="ECO:0000256" key="3">
    <source>
        <dbReference type="ARBA" id="ARBA00012485"/>
    </source>
</evidence>
<dbReference type="PANTHER" id="PTHR11254">
    <property type="entry name" value="HECT DOMAIN UBIQUITIN-PROTEIN LIGASE"/>
    <property type="match status" value="1"/>
</dbReference>
<keyword evidence="4" id="KW-0808">Transferase</keyword>
<name>A0ABR1G4J0_AURAN</name>
<keyword evidence="10" id="KW-1185">Reference proteome</keyword>
<feature type="active site" description="Glycyl thioester intermediate" evidence="6">
    <location>
        <position position="454"/>
    </location>
</feature>
<dbReference type="Pfam" id="PF00632">
    <property type="entry name" value="HECT"/>
    <property type="match status" value="1"/>
</dbReference>
<evidence type="ECO:0000313" key="9">
    <source>
        <dbReference type="EMBL" id="KAK7247952.1"/>
    </source>
</evidence>
<dbReference type="SUPFAM" id="SSF56204">
    <property type="entry name" value="Hect, E3 ligase catalytic domain"/>
    <property type="match status" value="1"/>
</dbReference>
<accession>A0ABR1G4J0</accession>
<organism evidence="9 10">
    <name type="scientific">Aureococcus anophagefferens</name>
    <name type="common">Harmful bloom alga</name>
    <dbReference type="NCBI Taxonomy" id="44056"/>
    <lineage>
        <taxon>Eukaryota</taxon>
        <taxon>Sar</taxon>
        <taxon>Stramenopiles</taxon>
        <taxon>Ochrophyta</taxon>
        <taxon>Pelagophyceae</taxon>
        <taxon>Pelagomonadales</taxon>
        <taxon>Pelagomonadaceae</taxon>
        <taxon>Aureococcus</taxon>
    </lineage>
</organism>
<dbReference type="EC" id="2.3.2.26" evidence="3"/>
<dbReference type="EMBL" id="JBBJCI010000123">
    <property type="protein sequence ID" value="KAK7247952.1"/>
    <property type="molecule type" value="Genomic_DNA"/>
</dbReference>
<dbReference type="InterPro" id="IPR050409">
    <property type="entry name" value="E3_ubiq-protein_ligase"/>
</dbReference>